<dbReference type="AlphaFoldDB" id="C8X6H8"/>
<proteinExistence type="predicted"/>
<feature type="domain" description="Peptidoglycan binding-like" evidence="2">
    <location>
        <begin position="129"/>
        <end position="191"/>
    </location>
</feature>
<dbReference type="eggNOG" id="COG3409">
    <property type="taxonomic scope" value="Bacteria"/>
</dbReference>
<feature type="signal peptide" evidence="1">
    <location>
        <begin position="1"/>
        <end position="27"/>
    </location>
</feature>
<gene>
    <name evidence="3" type="ordered locus">Namu_2464</name>
</gene>
<dbReference type="InterPro" id="IPR036366">
    <property type="entry name" value="PGBDSf"/>
</dbReference>
<reference evidence="4" key="1">
    <citation type="submission" date="2009-09" db="EMBL/GenBank/DDBJ databases">
        <title>The complete genome of Nakamurella multipartita DSM 44233.</title>
        <authorList>
            <consortium name="US DOE Joint Genome Institute (JGI-PGF)"/>
            <person name="Lucas S."/>
            <person name="Copeland A."/>
            <person name="Lapidus A."/>
            <person name="Glavina del Rio T."/>
            <person name="Dalin E."/>
            <person name="Tice H."/>
            <person name="Bruce D."/>
            <person name="Goodwin L."/>
            <person name="Pitluck S."/>
            <person name="Kyrpides N."/>
            <person name="Mavromatis K."/>
            <person name="Ivanova N."/>
            <person name="Ovchinnikova G."/>
            <person name="Sims D."/>
            <person name="Meincke L."/>
            <person name="Brettin T."/>
            <person name="Detter J.C."/>
            <person name="Han C."/>
            <person name="Larimer F."/>
            <person name="Land M."/>
            <person name="Hauser L."/>
            <person name="Markowitz V."/>
            <person name="Cheng J.-F."/>
            <person name="Hugenholtz P."/>
            <person name="Woyke T."/>
            <person name="Wu D."/>
            <person name="Klenk H.-P."/>
            <person name="Eisen J.A."/>
        </authorList>
    </citation>
    <scope>NUCLEOTIDE SEQUENCE [LARGE SCALE GENOMIC DNA]</scope>
    <source>
        <strain evidence="4">ATCC 700099 / DSM 44233 / CIP 104796 / JCM 9543 / NBRC 105858 / Y-104</strain>
    </source>
</reference>
<protein>
    <submittedName>
        <fullName evidence="3">Peptidoglycan-binding domain 1 protein</fullName>
    </submittedName>
</protein>
<dbReference type="InParanoid" id="C8X6H8"/>
<dbReference type="InterPro" id="IPR002477">
    <property type="entry name" value="Peptidoglycan-bd-like"/>
</dbReference>
<reference evidence="3 4" key="2">
    <citation type="journal article" date="2010" name="Stand. Genomic Sci.">
        <title>Complete genome sequence of Nakamurella multipartita type strain (Y-104).</title>
        <authorList>
            <person name="Tice H."/>
            <person name="Mayilraj S."/>
            <person name="Sims D."/>
            <person name="Lapidus A."/>
            <person name="Nolan M."/>
            <person name="Lucas S."/>
            <person name="Glavina Del Rio T."/>
            <person name="Copeland A."/>
            <person name="Cheng J.F."/>
            <person name="Meincke L."/>
            <person name="Bruce D."/>
            <person name="Goodwin L."/>
            <person name="Pitluck S."/>
            <person name="Ivanova N."/>
            <person name="Mavromatis K."/>
            <person name="Ovchinnikova G."/>
            <person name="Pati A."/>
            <person name="Chen A."/>
            <person name="Palaniappan K."/>
            <person name="Land M."/>
            <person name="Hauser L."/>
            <person name="Chang Y.J."/>
            <person name="Jeffries C.D."/>
            <person name="Detter J.C."/>
            <person name="Brettin T."/>
            <person name="Rohde M."/>
            <person name="Goker M."/>
            <person name="Bristow J."/>
            <person name="Eisen J.A."/>
            <person name="Markowitz V."/>
            <person name="Hugenholtz P."/>
            <person name="Kyrpides N.C."/>
            <person name="Klenk H.P."/>
            <person name="Chen F."/>
        </authorList>
    </citation>
    <scope>NUCLEOTIDE SEQUENCE [LARGE SCALE GENOMIC DNA]</scope>
    <source>
        <strain evidence="4">ATCC 700099 / DSM 44233 / CIP 104796 / JCM 9543 / NBRC 105858 / Y-104</strain>
    </source>
</reference>
<evidence type="ECO:0000256" key="1">
    <source>
        <dbReference type="SAM" id="SignalP"/>
    </source>
</evidence>
<organism evidence="3 4">
    <name type="scientific">Nakamurella multipartita (strain ATCC 700099 / DSM 44233 / CIP 104796 / JCM 9543 / NBRC 105858 / Y-104)</name>
    <name type="common">Microsphaera multipartita</name>
    <dbReference type="NCBI Taxonomy" id="479431"/>
    <lineage>
        <taxon>Bacteria</taxon>
        <taxon>Bacillati</taxon>
        <taxon>Actinomycetota</taxon>
        <taxon>Actinomycetes</taxon>
        <taxon>Nakamurellales</taxon>
        <taxon>Nakamurellaceae</taxon>
        <taxon>Nakamurella</taxon>
    </lineage>
</organism>
<evidence type="ECO:0000259" key="2">
    <source>
        <dbReference type="Pfam" id="PF01471"/>
    </source>
</evidence>
<evidence type="ECO:0000313" key="4">
    <source>
        <dbReference type="Proteomes" id="UP000002218"/>
    </source>
</evidence>
<dbReference type="Gene3D" id="1.10.101.10">
    <property type="entry name" value="PGBD-like superfamily/PGBD"/>
    <property type="match status" value="2"/>
</dbReference>
<dbReference type="STRING" id="479431.Namu_2464"/>
<dbReference type="RefSeq" id="WP_015747721.1">
    <property type="nucleotide sequence ID" value="NC_013235.1"/>
</dbReference>
<feature type="domain" description="Peptidoglycan binding-like" evidence="2">
    <location>
        <begin position="68"/>
        <end position="119"/>
    </location>
</feature>
<accession>C8X6H8</accession>
<dbReference type="EMBL" id="CP001737">
    <property type="protein sequence ID" value="ACV78833.1"/>
    <property type="molecule type" value="Genomic_DNA"/>
</dbReference>
<dbReference type="SUPFAM" id="SSF47090">
    <property type="entry name" value="PGBD-like"/>
    <property type="match status" value="2"/>
</dbReference>
<feature type="chain" id="PRO_5002994303" evidence="1">
    <location>
        <begin position="28"/>
        <end position="201"/>
    </location>
</feature>
<dbReference type="Pfam" id="PF01471">
    <property type="entry name" value="PG_binding_1"/>
    <property type="match status" value="2"/>
</dbReference>
<dbReference type="KEGG" id="nml:Namu_2464"/>
<name>C8X6H8_NAKMY</name>
<keyword evidence="4" id="KW-1185">Reference proteome</keyword>
<sequence precursor="true">MRRTSRAIIAALLIGLAVVVVAPSAWAGPPTAAGELVVTVSATHRSAVPAVGTWPVLSHGVANSAVTVRSLQYLLNAHASCLAVDGVFGPRTTAAVRNFQARHALVVDGIVGPQTWTALLVTIRRGSVGPAVQAFQDQMNARAVAAGQAPFLAVDGIFGPKTESAVYYFQNRLADYWGTTVDGIVGPQTWQPTISNVLPRG</sequence>
<dbReference type="HOGENOM" id="CLU_111573_4_0_11"/>
<evidence type="ECO:0000313" key="3">
    <source>
        <dbReference type="EMBL" id="ACV78833.1"/>
    </source>
</evidence>
<keyword evidence="1" id="KW-0732">Signal</keyword>
<dbReference type="InterPro" id="IPR036365">
    <property type="entry name" value="PGBD-like_sf"/>
</dbReference>
<dbReference type="Proteomes" id="UP000002218">
    <property type="component" value="Chromosome"/>
</dbReference>